<dbReference type="HOGENOM" id="CLU_1657193_0_0_14"/>
<proteinExistence type="predicted"/>
<keyword evidence="1" id="KW-0812">Transmembrane</keyword>
<organism evidence="3">
    <name type="scientific">Phytoplasma mali (strain AT)</name>
    <dbReference type="NCBI Taxonomy" id="482235"/>
    <lineage>
        <taxon>Bacteria</taxon>
        <taxon>Bacillati</taxon>
        <taxon>Mycoplasmatota</taxon>
        <taxon>Mollicutes</taxon>
        <taxon>Acholeplasmatales</taxon>
        <taxon>Acholeplasmataceae</taxon>
        <taxon>Candidatus Phytoplasma</taxon>
        <taxon>16SrX (Apple proliferation group)</taxon>
    </lineage>
</organism>
<name>B3QZX7_PHYMT</name>
<feature type="transmembrane region" description="Helical" evidence="1">
    <location>
        <begin position="12"/>
        <end position="27"/>
    </location>
</feature>
<evidence type="ECO:0000313" key="2">
    <source>
        <dbReference type="EMBL" id="CAP18514.1"/>
    </source>
</evidence>
<keyword evidence="3" id="KW-1185">Reference proteome</keyword>
<evidence type="ECO:0000313" key="3">
    <source>
        <dbReference type="Proteomes" id="UP000002020"/>
    </source>
</evidence>
<reference evidence="2 3" key="1">
    <citation type="journal article" date="2008" name="BMC Genomics">
        <title>The linear chromosome of the plant-pathogenic mycoplasma 'Candidatus Phytoplasma mali'.</title>
        <authorList>
            <person name="Kube M."/>
            <person name="Schneider B."/>
            <person name="Kuhl H."/>
            <person name="Dandekar T."/>
            <person name="Heitmann K."/>
            <person name="Migdoll A.M."/>
            <person name="Reinhardt R."/>
            <person name="Seemueller E."/>
        </authorList>
    </citation>
    <scope>NUCLEOTIDE SEQUENCE [LARGE SCALE GENOMIC DNA]</scope>
    <source>
        <strain evidence="2 3">AT</strain>
    </source>
</reference>
<dbReference type="EMBL" id="CU469464">
    <property type="protein sequence ID" value="CAP18514.1"/>
    <property type="molecule type" value="Genomic_DNA"/>
</dbReference>
<keyword evidence="1" id="KW-0472">Membrane</keyword>
<dbReference type="AlphaFoldDB" id="B3QZX7"/>
<accession>B3QZX7</accession>
<gene>
    <name evidence="2" type="ordered locus">ATP_00327</name>
</gene>
<dbReference type="STRING" id="37692.ATP_00327"/>
<keyword evidence="1" id="KW-1133">Transmembrane helix</keyword>
<dbReference type="Proteomes" id="UP000002020">
    <property type="component" value="Chromosome"/>
</dbReference>
<evidence type="ECO:0000256" key="1">
    <source>
        <dbReference type="SAM" id="Phobius"/>
    </source>
</evidence>
<sequence length="159" mass="19933">MRYQIKYNKNKKILISFIFIFFLYLIFKNQLLLKIYNDFNKFKKEIKNNEFIKYEKQELSKKKFILNIFIYKNKMLKLKIRKFKKKIQNLFKKNKKLNYILNLKDEIIKKLDKNFKFFQINANKFIELSKEQLKEISYLKKNIKEKEKIIDLYIRFNNL</sequence>
<protein>
    <submittedName>
        <fullName evidence="2">Uncharacterized protein</fullName>
    </submittedName>
</protein>
<dbReference type="KEGG" id="pml:ATP_00327"/>